<keyword evidence="2" id="KW-0479">Metal-binding</keyword>
<dbReference type="InterPro" id="IPR036236">
    <property type="entry name" value="Znf_C2H2_sf"/>
</dbReference>
<dbReference type="PANTHER" id="PTHR24409">
    <property type="entry name" value="ZINC FINGER PROTEIN 142"/>
    <property type="match status" value="1"/>
</dbReference>
<keyword evidence="12" id="KW-1185">Reference proteome</keyword>
<dbReference type="AlphaFoldDB" id="A0AAD4PQG7"/>
<feature type="domain" description="C2H2-type" evidence="10">
    <location>
        <begin position="124"/>
        <end position="151"/>
    </location>
</feature>
<keyword evidence="3" id="KW-0677">Repeat</keyword>
<evidence type="ECO:0000256" key="9">
    <source>
        <dbReference type="SAM" id="MobiDB-lite"/>
    </source>
</evidence>
<organism evidence="11 12">
    <name type="scientific">Drosophila rubida</name>
    <dbReference type="NCBI Taxonomy" id="30044"/>
    <lineage>
        <taxon>Eukaryota</taxon>
        <taxon>Metazoa</taxon>
        <taxon>Ecdysozoa</taxon>
        <taxon>Arthropoda</taxon>
        <taxon>Hexapoda</taxon>
        <taxon>Insecta</taxon>
        <taxon>Pterygota</taxon>
        <taxon>Neoptera</taxon>
        <taxon>Endopterygota</taxon>
        <taxon>Diptera</taxon>
        <taxon>Brachycera</taxon>
        <taxon>Muscomorpha</taxon>
        <taxon>Ephydroidea</taxon>
        <taxon>Drosophilidae</taxon>
        <taxon>Drosophila</taxon>
    </lineage>
</organism>
<dbReference type="GO" id="GO:0005634">
    <property type="term" value="C:nucleus"/>
    <property type="evidence" value="ECO:0007669"/>
    <property type="project" value="UniProtKB-SubCell"/>
</dbReference>
<dbReference type="FunFam" id="3.30.160.60:FF:000045">
    <property type="entry name" value="ZFP69 zinc finger protein B"/>
    <property type="match status" value="1"/>
</dbReference>
<evidence type="ECO:0000256" key="5">
    <source>
        <dbReference type="ARBA" id="ARBA00022833"/>
    </source>
</evidence>
<dbReference type="GO" id="GO:0003682">
    <property type="term" value="F:chromatin binding"/>
    <property type="evidence" value="ECO:0007669"/>
    <property type="project" value="UniProtKB-ARBA"/>
</dbReference>
<dbReference type="GO" id="GO:0040029">
    <property type="term" value="P:epigenetic regulation of gene expression"/>
    <property type="evidence" value="ECO:0007669"/>
    <property type="project" value="UniProtKB-ARBA"/>
</dbReference>
<evidence type="ECO:0000256" key="3">
    <source>
        <dbReference type="ARBA" id="ARBA00022737"/>
    </source>
</evidence>
<feature type="domain" description="C2H2-type" evidence="10">
    <location>
        <begin position="180"/>
        <end position="207"/>
    </location>
</feature>
<dbReference type="Pfam" id="PF00096">
    <property type="entry name" value="zf-C2H2"/>
    <property type="match status" value="4"/>
</dbReference>
<feature type="region of interest" description="Disordered" evidence="9">
    <location>
        <begin position="94"/>
        <end position="117"/>
    </location>
</feature>
<accession>A0AAD4PQG7</accession>
<dbReference type="GO" id="GO:0000785">
    <property type="term" value="C:chromatin"/>
    <property type="evidence" value="ECO:0007669"/>
    <property type="project" value="UniProtKB-ARBA"/>
</dbReference>
<reference evidence="11" key="1">
    <citation type="journal article" date="2021" name="Mol. Ecol. Resour.">
        <title>Phylogenomic analyses of the genus Drosophila reveals genomic signals of climate adaptation.</title>
        <authorList>
            <person name="Li F."/>
            <person name="Rane R.V."/>
            <person name="Luria V."/>
            <person name="Xiong Z."/>
            <person name="Chen J."/>
            <person name="Li Z."/>
            <person name="Catullo R.A."/>
            <person name="Griffin P.C."/>
            <person name="Schiffer M."/>
            <person name="Pearce S."/>
            <person name="Lee S.F."/>
            <person name="McElroy K."/>
            <person name="Stocker A."/>
            <person name="Shirriffs J."/>
            <person name="Cockerell F."/>
            <person name="Coppin C."/>
            <person name="Sgro C.M."/>
            <person name="Karger A."/>
            <person name="Cain J.W."/>
            <person name="Weber J.A."/>
            <person name="Santpere G."/>
            <person name="Kirschner M.W."/>
            <person name="Hoffmann A.A."/>
            <person name="Oakeshott J.G."/>
            <person name="Zhang G."/>
        </authorList>
    </citation>
    <scope>NUCLEOTIDE SEQUENCE</scope>
    <source>
        <strain evidence="11">BGI-SZ-2011g</strain>
    </source>
</reference>
<keyword evidence="6" id="KW-0238">DNA-binding</keyword>
<feature type="domain" description="C2H2-type" evidence="10">
    <location>
        <begin position="208"/>
        <end position="236"/>
    </location>
</feature>
<comment type="caution">
    <text evidence="11">The sequence shown here is derived from an EMBL/GenBank/DDBJ whole genome shotgun (WGS) entry which is preliminary data.</text>
</comment>
<dbReference type="PANTHER" id="PTHR24409:SF418">
    <property type="entry name" value="SI:CH73-221F6.1"/>
    <property type="match status" value="1"/>
</dbReference>
<protein>
    <recommendedName>
        <fullName evidence="10">C2H2-type domain-containing protein</fullName>
    </recommendedName>
</protein>
<feature type="compositionally biased region" description="Basic residues" evidence="9">
    <location>
        <begin position="108"/>
        <end position="117"/>
    </location>
</feature>
<feature type="domain" description="C2H2-type" evidence="10">
    <location>
        <begin position="243"/>
        <end position="266"/>
    </location>
</feature>
<evidence type="ECO:0000256" key="1">
    <source>
        <dbReference type="ARBA" id="ARBA00004123"/>
    </source>
</evidence>
<dbReference type="InterPro" id="IPR013087">
    <property type="entry name" value="Znf_C2H2_type"/>
</dbReference>
<dbReference type="SMART" id="SM00355">
    <property type="entry name" value="ZnF_C2H2"/>
    <property type="match status" value="6"/>
</dbReference>
<gene>
    <name evidence="11" type="ORF">KR093_002630</name>
</gene>
<comment type="subcellular location">
    <subcellularLocation>
        <location evidence="1">Nucleus</location>
    </subcellularLocation>
</comment>
<evidence type="ECO:0000313" key="11">
    <source>
        <dbReference type="EMBL" id="KAH8386800.1"/>
    </source>
</evidence>
<dbReference type="GO" id="GO:0008270">
    <property type="term" value="F:zinc ion binding"/>
    <property type="evidence" value="ECO:0007669"/>
    <property type="project" value="UniProtKB-KW"/>
</dbReference>
<evidence type="ECO:0000256" key="7">
    <source>
        <dbReference type="ARBA" id="ARBA00023242"/>
    </source>
</evidence>
<dbReference type="SUPFAM" id="SSF57667">
    <property type="entry name" value="beta-beta-alpha zinc fingers"/>
    <property type="match status" value="3"/>
</dbReference>
<dbReference type="PROSITE" id="PS00028">
    <property type="entry name" value="ZINC_FINGER_C2H2_1"/>
    <property type="match status" value="6"/>
</dbReference>
<feature type="domain" description="C2H2-type" evidence="10">
    <location>
        <begin position="152"/>
        <end position="179"/>
    </location>
</feature>
<keyword evidence="7" id="KW-0539">Nucleus</keyword>
<evidence type="ECO:0000256" key="4">
    <source>
        <dbReference type="ARBA" id="ARBA00022771"/>
    </source>
</evidence>
<dbReference type="FunFam" id="3.30.160.60:FF:000690">
    <property type="entry name" value="Zinc finger protein 354C"/>
    <property type="match status" value="1"/>
</dbReference>
<evidence type="ECO:0000259" key="10">
    <source>
        <dbReference type="PROSITE" id="PS50157"/>
    </source>
</evidence>
<evidence type="ECO:0000256" key="6">
    <source>
        <dbReference type="ARBA" id="ARBA00023125"/>
    </source>
</evidence>
<evidence type="ECO:0000256" key="8">
    <source>
        <dbReference type="PROSITE-ProRule" id="PRU00042"/>
    </source>
</evidence>
<evidence type="ECO:0000313" key="12">
    <source>
        <dbReference type="Proteomes" id="UP001200034"/>
    </source>
</evidence>
<name>A0AAD4PQG7_9MUSC</name>
<proteinExistence type="predicted"/>
<dbReference type="PROSITE" id="PS50157">
    <property type="entry name" value="ZINC_FINGER_C2H2_2"/>
    <property type="match status" value="6"/>
</dbReference>
<dbReference type="Gene3D" id="3.30.160.60">
    <property type="entry name" value="Classic Zinc Finger"/>
    <property type="match status" value="4"/>
</dbReference>
<feature type="domain" description="C2H2-type" evidence="10">
    <location>
        <begin position="272"/>
        <end position="299"/>
    </location>
</feature>
<sequence length="304" mass="36021">MLKVVNNKTKCAEIYFNALVDPKFQIICICGKSIVEYEIFCEHFYNEHLLRHCELGNVKDDDQDQGSELPPAECLKEEPPAECLEEEPLLLLSSTDSDNDTLTDNKKTNSRPHRRVYKERNKPNKCNYCGRIFRRRHLLETHLNIHTGRKPHQCDMCGKQFRAVSTLMRHLRTHEERQEQQCKHCEKQFTHRSALLSHEMRHTQVRRWACGSCDKFFYTHNQMDTHRRKLHNTNTIPSGHLPFACELCEKSYRSASMLSTHKLKQHYRLAKYVCDQCDKKFLEVESLQQHQLIHKKPQIESMMK</sequence>
<evidence type="ECO:0000256" key="2">
    <source>
        <dbReference type="ARBA" id="ARBA00022723"/>
    </source>
</evidence>
<dbReference type="GO" id="GO:0000981">
    <property type="term" value="F:DNA-binding transcription factor activity, RNA polymerase II-specific"/>
    <property type="evidence" value="ECO:0007669"/>
    <property type="project" value="TreeGrafter"/>
</dbReference>
<dbReference type="GO" id="GO:0000977">
    <property type="term" value="F:RNA polymerase II transcription regulatory region sequence-specific DNA binding"/>
    <property type="evidence" value="ECO:0007669"/>
    <property type="project" value="TreeGrafter"/>
</dbReference>
<keyword evidence="4 8" id="KW-0863">Zinc-finger</keyword>
<dbReference type="Proteomes" id="UP001200034">
    <property type="component" value="Unassembled WGS sequence"/>
</dbReference>
<dbReference type="EMBL" id="JAJJHW010000095">
    <property type="protein sequence ID" value="KAH8386800.1"/>
    <property type="molecule type" value="Genomic_DNA"/>
</dbReference>
<keyword evidence="5" id="KW-0862">Zinc</keyword>